<evidence type="ECO:0000259" key="8">
    <source>
        <dbReference type="Pfam" id="PF02770"/>
    </source>
</evidence>
<proteinExistence type="inferred from homology"/>
<keyword evidence="11" id="KW-1185">Reference proteome</keyword>
<dbReference type="SUPFAM" id="SSF47203">
    <property type="entry name" value="Acyl-CoA dehydrogenase C-terminal domain-like"/>
    <property type="match status" value="1"/>
</dbReference>
<evidence type="ECO:0000313" key="11">
    <source>
        <dbReference type="Proteomes" id="UP000799770"/>
    </source>
</evidence>
<feature type="domain" description="Acyl-CoA dehydrogenase/oxidase C-terminal" evidence="7">
    <location>
        <begin position="266"/>
        <end position="422"/>
    </location>
</feature>
<dbReference type="PANTHER" id="PTHR48083">
    <property type="entry name" value="MEDIUM-CHAIN SPECIFIC ACYL-COA DEHYDROGENASE, MITOCHONDRIAL-RELATED"/>
    <property type="match status" value="1"/>
</dbReference>
<dbReference type="Gene3D" id="1.10.540.10">
    <property type="entry name" value="Acyl-CoA dehydrogenase/oxidase, N-terminal domain"/>
    <property type="match status" value="1"/>
</dbReference>
<dbReference type="GO" id="GO:0050660">
    <property type="term" value="F:flavin adenine dinucleotide binding"/>
    <property type="evidence" value="ECO:0007669"/>
    <property type="project" value="InterPro"/>
</dbReference>
<evidence type="ECO:0000313" key="10">
    <source>
        <dbReference type="EMBL" id="KAF2108534.1"/>
    </source>
</evidence>
<evidence type="ECO:0000256" key="2">
    <source>
        <dbReference type="ARBA" id="ARBA00009347"/>
    </source>
</evidence>
<accession>A0A6A5YP78</accession>
<dbReference type="InterPro" id="IPR037069">
    <property type="entry name" value="AcylCoA_DH/ox_N_sf"/>
</dbReference>
<keyword evidence="3 6" id="KW-0285">Flavoprotein</keyword>
<dbReference type="InterPro" id="IPR036250">
    <property type="entry name" value="AcylCo_DH-like_C"/>
</dbReference>
<dbReference type="Proteomes" id="UP000799770">
    <property type="component" value="Unassembled WGS sequence"/>
</dbReference>
<dbReference type="AlphaFoldDB" id="A0A6A5YP78"/>
<name>A0A6A5YP78_9PLEO</name>
<keyword evidence="5 6" id="KW-0560">Oxidoreductase</keyword>
<dbReference type="OrthoDB" id="10254877at2759"/>
<dbReference type="Gene3D" id="1.20.140.10">
    <property type="entry name" value="Butyryl-CoA Dehydrogenase, subunit A, domain 3"/>
    <property type="match status" value="1"/>
</dbReference>
<dbReference type="InterPro" id="IPR046373">
    <property type="entry name" value="Acyl-CoA_Oxase/DH_mid-dom_sf"/>
</dbReference>
<dbReference type="InterPro" id="IPR013786">
    <property type="entry name" value="AcylCoA_DH/ox_N"/>
</dbReference>
<dbReference type="GO" id="GO:0003995">
    <property type="term" value="F:acyl-CoA dehydrogenase activity"/>
    <property type="evidence" value="ECO:0007669"/>
    <property type="project" value="TreeGrafter"/>
</dbReference>
<comment type="cofactor">
    <cofactor evidence="1 6">
        <name>FAD</name>
        <dbReference type="ChEBI" id="CHEBI:57692"/>
    </cofactor>
</comment>
<feature type="domain" description="Acyl-CoA oxidase/dehydrogenase middle" evidence="8">
    <location>
        <begin position="158"/>
        <end position="254"/>
    </location>
</feature>
<evidence type="ECO:0000259" key="9">
    <source>
        <dbReference type="Pfam" id="PF02771"/>
    </source>
</evidence>
<dbReference type="EMBL" id="ML977347">
    <property type="protein sequence ID" value="KAF2108534.1"/>
    <property type="molecule type" value="Genomic_DNA"/>
</dbReference>
<organism evidence="10 11">
    <name type="scientific">Lophiotrema nucula</name>
    <dbReference type="NCBI Taxonomy" id="690887"/>
    <lineage>
        <taxon>Eukaryota</taxon>
        <taxon>Fungi</taxon>
        <taxon>Dikarya</taxon>
        <taxon>Ascomycota</taxon>
        <taxon>Pezizomycotina</taxon>
        <taxon>Dothideomycetes</taxon>
        <taxon>Pleosporomycetidae</taxon>
        <taxon>Pleosporales</taxon>
        <taxon>Lophiotremataceae</taxon>
        <taxon>Lophiotrema</taxon>
    </lineage>
</organism>
<evidence type="ECO:0000259" key="7">
    <source>
        <dbReference type="Pfam" id="PF00441"/>
    </source>
</evidence>
<dbReference type="InterPro" id="IPR050741">
    <property type="entry name" value="Acyl-CoA_dehydrogenase"/>
</dbReference>
<reference evidence="10" key="1">
    <citation type="journal article" date="2020" name="Stud. Mycol.">
        <title>101 Dothideomycetes genomes: a test case for predicting lifestyles and emergence of pathogens.</title>
        <authorList>
            <person name="Haridas S."/>
            <person name="Albert R."/>
            <person name="Binder M."/>
            <person name="Bloem J."/>
            <person name="Labutti K."/>
            <person name="Salamov A."/>
            <person name="Andreopoulos B."/>
            <person name="Baker S."/>
            <person name="Barry K."/>
            <person name="Bills G."/>
            <person name="Bluhm B."/>
            <person name="Cannon C."/>
            <person name="Castanera R."/>
            <person name="Culley D."/>
            <person name="Daum C."/>
            <person name="Ezra D."/>
            <person name="Gonzalez J."/>
            <person name="Henrissat B."/>
            <person name="Kuo A."/>
            <person name="Liang C."/>
            <person name="Lipzen A."/>
            <person name="Lutzoni F."/>
            <person name="Magnuson J."/>
            <person name="Mondo S."/>
            <person name="Nolan M."/>
            <person name="Ohm R."/>
            <person name="Pangilinan J."/>
            <person name="Park H.-J."/>
            <person name="Ramirez L."/>
            <person name="Alfaro M."/>
            <person name="Sun H."/>
            <person name="Tritt A."/>
            <person name="Yoshinaga Y."/>
            <person name="Zwiers L.-H."/>
            <person name="Turgeon B."/>
            <person name="Goodwin S."/>
            <person name="Spatafora J."/>
            <person name="Crous P."/>
            <person name="Grigoriev I."/>
        </authorList>
    </citation>
    <scope>NUCLEOTIDE SEQUENCE</scope>
    <source>
        <strain evidence="10">CBS 627.86</strain>
    </source>
</reference>
<dbReference type="InterPro" id="IPR009100">
    <property type="entry name" value="AcylCoA_DH/oxidase_NM_dom_sf"/>
</dbReference>
<comment type="similarity">
    <text evidence="2 6">Belongs to the acyl-CoA dehydrogenase family.</text>
</comment>
<evidence type="ECO:0000256" key="4">
    <source>
        <dbReference type="ARBA" id="ARBA00022827"/>
    </source>
</evidence>
<dbReference type="InterPro" id="IPR009075">
    <property type="entry name" value="AcylCo_DH/oxidase_C"/>
</dbReference>
<dbReference type="InterPro" id="IPR006091">
    <property type="entry name" value="Acyl-CoA_Oxase/DH_mid-dom"/>
</dbReference>
<dbReference type="GO" id="GO:0005737">
    <property type="term" value="C:cytoplasm"/>
    <property type="evidence" value="ECO:0007669"/>
    <property type="project" value="TreeGrafter"/>
</dbReference>
<protein>
    <submittedName>
        <fullName evidence="10">Short-chain specific acyl-CoA dehydrogenase mitochondrial</fullName>
    </submittedName>
</protein>
<gene>
    <name evidence="10" type="ORF">BDV96DRAFT_692617</name>
</gene>
<feature type="domain" description="Acyl-CoA dehydrogenase/oxidase N-terminal" evidence="9">
    <location>
        <begin position="25"/>
        <end position="74"/>
    </location>
</feature>
<dbReference type="Pfam" id="PF02771">
    <property type="entry name" value="Acyl-CoA_dh_N"/>
    <property type="match status" value="2"/>
</dbReference>
<dbReference type="PANTHER" id="PTHR48083:SF15">
    <property type="entry name" value="ACYL-COA DEHYDROGENASE APDG"/>
    <property type="match status" value="1"/>
</dbReference>
<dbReference type="SUPFAM" id="SSF56645">
    <property type="entry name" value="Acyl-CoA dehydrogenase NM domain-like"/>
    <property type="match status" value="1"/>
</dbReference>
<dbReference type="Gene3D" id="2.40.110.10">
    <property type="entry name" value="Butyryl-CoA Dehydrogenase, subunit A, domain 2"/>
    <property type="match status" value="1"/>
</dbReference>
<dbReference type="Pfam" id="PF00441">
    <property type="entry name" value="Acyl-CoA_dh_1"/>
    <property type="match status" value="1"/>
</dbReference>
<evidence type="ECO:0000256" key="6">
    <source>
        <dbReference type="RuleBase" id="RU362125"/>
    </source>
</evidence>
<dbReference type="GO" id="GO:0033539">
    <property type="term" value="P:fatty acid beta-oxidation using acyl-CoA dehydrogenase"/>
    <property type="evidence" value="ECO:0007669"/>
    <property type="project" value="TreeGrafter"/>
</dbReference>
<sequence>MSSQPIVPFSEPPYLAGLPSPYYKETHLRWQKACRAFIEKNLLENALEWDTAETVPEHVFETFAKAGMLLPSLPAPLPVDWLKRLGIHKLLDVLPVEEFDYIHTLIYSDEMARSGLAGPSGSLTTGMSFGVPPIVKYGNKQLQERFLPELLTGKKRTCIAITEPGAGSDVANISTTATKTPDGKHYIINGTKKWITNGIWAEYSSMAVRTGGPGPTGLSMVVVPLKGYPGVNMRRLKVGGQVSAGTTFIELDDVKVPVENLIGEEGMGMRYIMTNFNHERLTIAIGATRSSRVALAAAMEYILKREAFGKPLVEQPVVRHRLAKCGAMLESQWAWVEQFVYQMTQLPKETADIELGGLTAMVKAQSGIVLNECAQCAMLLFGGNGYTKSGQGELVERIYREAPGIRIPGGSEDVMLDLGIRQLVKNFKNKTKAMERPQGSSKL</sequence>
<feature type="domain" description="Acyl-CoA dehydrogenase/oxidase N-terminal" evidence="9">
    <location>
        <begin position="99"/>
        <end position="154"/>
    </location>
</feature>
<evidence type="ECO:0000256" key="5">
    <source>
        <dbReference type="ARBA" id="ARBA00023002"/>
    </source>
</evidence>
<evidence type="ECO:0000256" key="1">
    <source>
        <dbReference type="ARBA" id="ARBA00001974"/>
    </source>
</evidence>
<dbReference type="Pfam" id="PF02770">
    <property type="entry name" value="Acyl-CoA_dh_M"/>
    <property type="match status" value="1"/>
</dbReference>
<keyword evidence="4 6" id="KW-0274">FAD</keyword>
<evidence type="ECO:0000256" key="3">
    <source>
        <dbReference type="ARBA" id="ARBA00022630"/>
    </source>
</evidence>